<sequence>MHKEIAKSASEKVLKHLWYLSADLSGLSLFDSHVPFLTKRKVVEALQNKKGTKNSEKSIVFSLKNFQEKKCEDFVTKESFKLFKEMNLPQGFLKADPEHWNTNSDYRIALEMVQSIKVVNDHAERGIALIKEYTGILT</sequence>
<dbReference type="OrthoDB" id="6626714at2759"/>
<dbReference type="Proteomes" id="UP000499080">
    <property type="component" value="Unassembled WGS sequence"/>
</dbReference>
<reference evidence="1 2" key="1">
    <citation type="journal article" date="2019" name="Sci. Rep.">
        <title>Orb-weaving spider Araneus ventricosus genome elucidates the spidroin gene catalogue.</title>
        <authorList>
            <person name="Kono N."/>
            <person name="Nakamura H."/>
            <person name="Ohtoshi R."/>
            <person name="Moran D.A.P."/>
            <person name="Shinohara A."/>
            <person name="Yoshida Y."/>
            <person name="Fujiwara M."/>
            <person name="Mori M."/>
            <person name="Tomita M."/>
            <person name="Arakawa K."/>
        </authorList>
    </citation>
    <scope>NUCLEOTIDE SEQUENCE [LARGE SCALE GENOMIC DNA]</scope>
</reference>
<dbReference type="AlphaFoldDB" id="A0A4Y2ICM3"/>
<protein>
    <submittedName>
        <fullName evidence="1">Uncharacterized protein</fullName>
    </submittedName>
</protein>
<dbReference type="PANTHER" id="PTHR46113">
    <property type="entry name" value="SNAC DOMAIN-CONTAINING PROTEIN"/>
    <property type="match status" value="1"/>
</dbReference>
<name>A0A4Y2ICM3_ARAVE</name>
<evidence type="ECO:0000313" key="1">
    <source>
        <dbReference type="EMBL" id="GBM75039.1"/>
    </source>
</evidence>
<proteinExistence type="predicted"/>
<keyword evidence="2" id="KW-1185">Reference proteome</keyword>
<organism evidence="1 2">
    <name type="scientific">Araneus ventricosus</name>
    <name type="common">Orbweaver spider</name>
    <name type="synonym">Epeira ventricosa</name>
    <dbReference type="NCBI Taxonomy" id="182803"/>
    <lineage>
        <taxon>Eukaryota</taxon>
        <taxon>Metazoa</taxon>
        <taxon>Ecdysozoa</taxon>
        <taxon>Arthropoda</taxon>
        <taxon>Chelicerata</taxon>
        <taxon>Arachnida</taxon>
        <taxon>Araneae</taxon>
        <taxon>Araneomorphae</taxon>
        <taxon>Entelegynae</taxon>
        <taxon>Araneoidea</taxon>
        <taxon>Araneidae</taxon>
        <taxon>Araneus</taxon>
    </lineage>
</organism>
<dbReference type="EMBL" id="BGPR01002534">
    <property type="protein sequence ID" value="GBM75039.1"/>
    <property type="molecule type" value="Genomic_DNA"/>
</dbReference>
<evidence type="ECO:0000313" key="2">
    <source>
        <dbReference type="Proteomes" id="UP000499080"/>
    </source>
</evidence>
<comment type="caution">
    <text evidence="1">The sequence shown here is derived from an EMBL/GenBank/DDBJ whole genome shotgun (WGS) entry which is preliminary data.</text>
</comment>
<accession>A0A4Y2ICM3</accession>
<dbReference type="PANTHER" id="PTHR46113:SF1">
    <property type="entry name" value="PEPTIDASE M17 LEUCYL AMINOPEPTIDASE N-TERMINAL DOMAIN-CONTAINING PROTEIN"/>
    <property type="match status" value="1"/>
</dbReference>
<gene>
    <name evidence="1" type="ORF">AVEN_213332_1</name>
</gene>